<protein>
    <submittedName>
        <fullName evidence="3">Class I SAM-dependent methyltransferase</fullName>
    </submittedName>
</protein>
<dbReference type="InterPro" id="IPR029063">
    <property type="entry name" value="SAM-dependent_MTases_sf"/>
</dbReference>
<name>A0A5N8WC18_9ACTN</name>
<organism evidence="3 4">
    <name type="scientific">Streptomyces phyllanthi</name>
    <dbReference type="NCBI Taxonomy" id="1803180"/>
    <lineage>
        <taxon>Bacteria</taxon>
        <taxon>Bacillati</taxon>
        <taxon>Actinomycetota</taxon>
        <taxon>Actinomycetes</taxon>
        <taxon>Kitasatosporales</taxon>
        <taxon>Streptomycetaceae</taxon>
        <taxon>Streptomyces</taxon>
    </lineage>
</organism>
<proteinExistence type="predicted"/>
<dbReference type="OrthoDB" id="3372196at2"/>
<gene>
    <name evidence="3" type="ORF">FNH04_35540</name>
</gene>
<reference evidence="3 4" key="1">
    <citation type="submission" date="2019-07" db="EMBL/GenBank/DDBJ databases">
        <title>New species of Amycolatopsis and Streptomyces.</title>
        <authorList>
            <person name="Duangmal K."/>
            <person name="Teo W.F.A."/>
            <person name="Lipun K."/>
        </authorList>
    </citation>
    <scope>NUCLEOTIDE SEQUENCE [LARGE SCALE GENOMIC DNA]</scope>
    <source>
        <strain evidence="3 4">TISTR 2346</strain>
    </source>
</reference>
<dbReference type="PANTHER" id="PTHR44068">
    <property type="entry name" value="ZGC:194242"/>
    <property type="match status" value="1"/>
</dbReference>
<dbReference type="GO" id="GO:0032259">
    <property type="term" value="P:methylation"/>
    <property type="evidence" value="ECO:0007669"/>
    <property type="project" value="UniProtKB-KW"/>
</dbReference>
<keyword evidence="3" id="KW-0489">Methyltransferase</keyword>
<dbReference type="GO" id="GO:0008757">
    <property type="term" value="F:S-adenosylmethionine-dependent methyltransferase activity"/>
    <property type="evidence" value="ECO:0007669"/>
    <property type="project" value="InterPro"/>
</dbReference>
<keyword evidence="1 3" id="KW-0808">Transferase</keyword>
<dbReference type="Gene3D" id="3.40.50.150">
    <property type="entry name" value="Vaccinia Virus protein VP39"/>
    <property type="match status" value="1"/>
</dbReference>
<keyword evidence="4" id="KW-1185">Reference proteome</keyword>
<sequence>MCAAERPLSTREDRYRSVLANQGRGSTLQSIYRDIYGADYPSEVEPFGFVTLSDLRLLAGILAQSHTTDLLDVGCGRGGPGLWIARELDVPLTGVDIIAEAVAAASDRAASFGMASRAGFYVASATDTGLPAGGFDGAVSVDALWMVHDKSAAFRELARVLRPGGRLVFTSWEPVRLPYDSFLERAGFTDITKQEIAGSRDREIAVHKAILRHGEEISLELGKEAAEVLTAEATHTPALLDDTPRVIISAVRSR</sequence>
<evidence type="ECO:0000313" key="4">
    <source>
        <dbReference type="Proteomes" id="UP000326979"/>
    </source>
</evidence>
<feature type="domain" description="Methyltransferase type 11" evidence="2">
    <location>
        <begin position="71"/>
        <end position="169"/>
    </location>
</feature>
<dbReference type="Pfam" id="PF08241">
    <property type="entry name" value="Methyltransf_11"/>
    <property type="match status" value="1"/>
</dbReference>
<dbReference type="CDD" id="cd02440">
    <property type="entry name" value="AdoMet_MTases"/>
    <property type="match status" value="1"/>
</dbReference>
<dbReference type="AlphaFoldDB" id="A0A5N8WC18"/>
<evidence type="ECO:0000313" key="3">
    <source>
        <dbReference type="EMBL" id="MPY45030.1"/>
    </source>
</evidence>
<dbReference type="RefSeq" id="WP_152789970.1">
    <property type="nucleotide sequence ID" value="NZ_BAABEQ010000188.1"/>
</dbReference>
<evidence type="ECO:0000256" key="1">
    <source>
        <dbReference type="ARBA" id="ARBA00022679"/>
    </source>
</evidence>
<dbReference type="InterPro" id="IPR013216">
    <property type="entry name" value="Methyltransf_11"/>
</dbReference>
<dbReference type="SUPFAM" id="SSF53335">
    <property type="entry name" value="S-adenosyl-L-methionine-dependent methyltransferases"/>
    <property type="match status" value="1"/>
</dbReference>
<dbReference type="Proteomes" id="UP000326979">
    <property type="component" value="Unassembled WGS sequence"/>
</dbReference>
<dbReference type="InterPro" id="IPR050447">
    <property type="entry name" value="Erg6_SMT_methyltransf"/>
</dbReference>
<dbReference type="PANTHER" id="PTHR44068:SF11">
    <property type="entry name" value="GERANYL DIPHOSPHATE 2-C-METHYLTRANSFERASE"/>
    <property type="match status" value="1"/>
</dbReference>
<comment type="caution">
    <text evidence="3">The sequence shown here is derived from an EMBL/GenBank/DDBJ whole genome shotgun (WGS) entry which is preliminary data.</text>
</comment>
<dbReference type="EMBL" id="VJZE01000394">
    <property type="protein sequence ID" value="MPY45030.1"/>
    <property type="molecule type" value="Genomic_DNA"/>
</dbReference>
<evidence type="ECO:0000259" key="2">
    <source>
        <dbReference type="Pfam" id="PF08241"/>
    </source>
</evidence>
<accession>A0A5N8WC18</accession>